<accession>A0A2P6RNY2</accession>
<keyword evidence="3" id="KW-1185">Reference proteome</keyword>
<sequence>MHPPRTQKFFLDLALSERKQRPVISSEAPDCEEANCEEAPQAVQEAPD</sequence>
<protein>
    <submittedName>
        <fullName evidence="2">Uncharacterized protein</fullName>
    </submittedName>
</protein>
<evidence type="ECO:0000313" key="2">
    <source>
        <dbReference type="EMBL" id="PRQ48143.1"/>
    </source>
</evidence>
<evidence type="ECO:0000313" key="3">
    <source>
        <dbReference type="Proteomes" id="UP000238479"/>
    </source>
</evidence>
<proteinExistence type="predicted"/>
<dbReference type="AlphaFoldDB" id="A0A2P6RNY2"/>
<comment type="caution">
    <text evidence="2">The sequence shown here is derived from an EMBL/GenBank/DDBJ whole genome shotgun (WGS) entry which is preliminary data.</text>
</comment>
<dbReference type="Gramene" id="PRQ48143">
    <property type="protein sequence ID" value="PRQ48143"/>
    <property type="gene ID" value="RchiOBHm_Chr2g0107411"/>
</dbReference>
<feature type="region of interest" description="Disordered" evidence="1">
    <location>
        <begin position="19"/>
        <end position="48"/>
    </location>
</feature>
<organism evidence="2 3">
    <name type="scientific">Rosa chinensis</name>
    <name type="common">China rose</name>
    <dbReference type="NCBI Taxonomy" id="74649"/>
    <lineage>
        <taxon>Eukaryota</taxon>
        <taxon>Viridiplantae</taxon>
        <taxon>Streptophyta</taxon>
        <taxon>Embryophyta</taxon>
        <taxon>Tracheophyta</taxon>
        <taxon>Spermatophyta</taxon>
        <taxon>Magnoliopsida</taxon>
        <taxon>eudicotyledons</taxon>
        <taxon>Gunneridae</taxon>
        <taxon>Pentapetalae</taxon>
        <taxon>rosids</taxon>
        <taxon>fabids</taxon>
        <taxon>Rosales</taxon>
        <taxon>Rosaceae</taxon>
        <taxon>Rosoideae</taxon>
        <taxon>Rosoideae incertae sedis</taxon>
        <taxon>Rosa</taxon>
    </lineage>
</organism>
<evidence type="ECO:0000256" key="1">
    <source>
        <dbReference type="SAM" id="MobiDB-lite"/>
    </source>
</evidence>
<gene>
    <name evidence="2" type="ORF">RchiOBHm_Chr2g0107411</name>
</gene>
<name>A0A2P6RNY2_ROSCH</name>
<reference evidence="2 3" key="1">
    <citation type="journal article" date="2018" name="Nat. Genet.">
        <title>The Rosa genome provides new insights in the design of modern roses.</title>
        <authorList>
            <person name="Bendahmane M."/>
        </authorList>
    </citation>
    <scope>NUCLEOTIDE SEQUENCE [LARGE SCALE GENOMIC DNA]</scope>
    <source>
        <strain evidence="3">cv. Old Blush</strain>
    </source>
</reference>
<dbReference type="Proteomes" id="UP000238479">
    <property type="component" value="Chromosome 2"/>
</dbReference>
<dbReference type="EMBL" id="PDCK01000040">
    <property type="protein sequence ID" value="PRQ48143.1"/>
    <property type="molecule type" value="Genomic_DNA"/>
</dbReference>